<protein>
    <submittedName>
        <fullName evidence="2">Uncharacterized protein</fullName>
    </submittedName>
</protein>
<gene>
    <name evidence="2" type="ORF">GJV82_19285</name>
</gene>
<name>A0A6N7ZPA3_9MICO</name>
<comment type="caution">
    <text evidence="2">The sequence shown here is derived from an EMBL/GenBank/DDBJ whole genome shotgun (WGS) entry which is preliminary data.</text>
</comment>
<feature type="compositionally biased region" description="Polar residues" evidence="1">
    <location>
        <begin position="95"/>
        <end position="107"/>
    </location>
</feature>
<dbReference type="RefSeq" id="WP_155100339.1">
    <property type="nucleotide sequence ID" value="NZ_WMKA01000134.1"/>
</dbReference>
<reference evidence="2 3" key="1">
    <citation type="submission" date="2019-11" db="EMBL/GenBank/DDBJ databases">
        <title>Cellulosimicrobium composti sp. nov. isolated from a compost.</title>
        <authorList>
            <person name="Yang Y."/>
        </authorList>
    </citation>
    <scope>NUCLEOTIDE SEQUENCE [LARGE SCALE GENOMIC DNA]</scope>
    <source>
        <strain evidence="2 3">BIT-GX5</strain>
    </source>
</reference>
<feature type="region of interest" description="Disordered" evidence="1">
    <location>
        <begin position="70"/>
        <end position="130"/>
    </location>
</feature>
<dbReference type="Proteomes" id="UP000440668">
    <property type="component" value="Unassembled WGS sequence"/>
</dbReference>
<sequence length="130" mass="14900">MTKYETPRDEAGRRLCQHCMERTVPESLGTKPRLYCSRNCRQRAYEARRTRQAIEQTVTLSLLRERMLRANTHRAKSRDNEDAEAKSRDNAEDVSATSRDIAASTSRDFALSQAMEALEPDVQEELPEPA</sequence>
<evidence type="ECO:0000313" key="2">
    <source>
        <dbReference type="EMBL" id="MTG91063.1"/>
    </source>
</evidence>
<dbReference type="AlphaFoldDB" id="A0A6N7ZPA3"/>
<dbReference type="EMBL" id="WMKA01000134">
    <property type="protein sequence ID" value="MTG91063.1"/>
    <property type="molecule type" value="Genomic_DNA"/>
</dbReference>
<organism evidence="2 3">
    <name type="scientific">Cellulosimicrobium composti</name>
    <dbReference type="NCBI Taxonomy" id="2672572"/>
    <lineage>
        <taxon>Bacteria</taxon>
        <taxon>Bacillati</taxon>
        <taxon>Actinomycetota</taxon>
        <taxon>Actinomycetes</taxon>
        <taxon>Micrococcales</taxon>
        <taxon>Promicromonosporaceae</taxon>
        <taxon>Cellulosimicrobium</taxon>
    </lineage>
</organism>
<feature type="non-terminal residue" evidence="2">
    <location>
        <position position="130"/>
    </location>
</feature>
<feature type="compositionally biased region" description="Basic and acidic residues" evidence="1">
    <location>
        <begin position="77"/>
        <end position="91"/>
    </location>
</feature>
<proteinExistence type="predicted"/>
<evidence type="ECO:0000313" key="3">
    <source>
        <dbReference type="Proteomes" id="UP000440668"/>
    </source>
</evidence>
<feature type="compositionally biased region" description="Acidic residues" evidence="1">
    <location>
        <begin position="118"/>
        <end position="130"/>
    </location>
</feature>
<accession>A0A6N7ZPA3</accession>
<evidence type="ECO:0000256" key="1">
    <source>
        <dbReference type="SAM" id="MobiDB-lite"/>
    </source>
</evidence>